<dbReference type="SMART" id="SM00228">
    <property type="entry name" value="PDZ"/>
    <property type="match status" value="1"/>
</dbReference>
<dbReference type="PANTHER" id="PTHR32059:SF0">
    <property type="entry name" value="RAB11-BINDING PROTEIN RELCH"/>
    <property type="match status" value="1"/>
</dbReference>
<feature type="coiled-coil region" evidence="1">
    <location>
        <begin position="186"/>
        <end position="251"/>
    </location>
</feature>
<dbReference type="PROSITE" id="PS50106">
    <property type="entry name" value="PDZ"/>
    <property type="match status" value="1"/>
</dbReference>
<feature type="domain" description="PDZ" evidence="3">
    <location>
        <begin position="665"/>
        <end position="727"/>
    </location>
</feature>
<dbReference type="SUPFAM" id="SSF48371">
    <property type="entry name" value="ARM repeat"/>
    <property type="match status" value="1"/>
</dbReference>
<reference evidence="5" key="1">
    <citation type="journal article" date="2023" name="Commun. Biol.">
        <title>Genome analysis of Parmales, the sister group of diatoms, reveals the evolutionary specialization of diatoms from phago-mixotrophs to photoautotrophs.</title>
        <authorList>
            <person name="Ban H."/>
            <person name="Sato S."/>
            <person name="Yoshikawa S."/>
            <person name="Yamada K."/>
            <person name="Nakamura Y."/>
            <person name="Ichinomiya M."/>
            <person name="Sato N."/>
            <person name="Blanc-Mathieu R."/>
            <person name="Endo H."/>
            <person name="Kuwata A."/>
            <person name="Ogata H."/>
        </authorList>
    </citation>
    <scope>NUCLEOTIDE SEQUENCE [LARGE SCALE GENOMIC DNA]</scope>
    <source>
        <strain evidence="5">NIES 3699</strain>
    </source>
</reference>
<dbReference type="EMBL" id="BRXX01000280">
    <property type="protein sequence ID" value="GMI02281.1"/>
    <property type="molecule type" value="Genomic_DNA"/>
</dbReference>
<keyword evidence="5" id="KW-1185">Reference proteome</keyword>
<dbReference type="Proteomes" id="UP001165160">
    <property type="component" value="Unassembled WGS sequence"/>
</dbReference>
<dbReference type="InterPro" id="IPR016024">
    <property type="entry name" value="ARM-type_fold"/>
</dbReference>
<evidence type="ECO:0000256" key="2">
    <source>
        <dbReference type="SAM" id="MobiDB-lite"/>
    </source>
</evidence>
<dbReference type="AlphaFoldDB" id="A0A9W7CCU5"/>
<dbReference type="GO" id="GO:0005802">
    <property type="term" value="C:trans-Golgi network"/>
    <property type="evidence" value="ECO:0007669"/>
    <property type="project" value="InterPro"/>
</dbReference>
<name>A0A9W7CCU5_9STRA</name>
<dbReference type="GO" id="GO:0055037">
    <property type="term" value="C:recycling endosome"/>
    <property type="evidence" value="ECO:0007669"/>
    <property type="project" value="TreeGrafter"/>
</dbReference>
<evidence type="ECO:0000313" key="5">
    <source>
        <dbReference type="Proteomes" id="UP001165160"/>
    </source>
</evidence>
<feature type="region of interest" description="Disordered" evidence="2">
    <location>
        <begin position="102"/>
        <end position="131"/>
    </location>
</feature>
<dbReference type="CDD" id="cd00136">
    <property type="entry name" value="PDZ_canonical"/>
    <property type="match status" value="1"/>
</dbReference>
<proteinExistence type="predicted"/>
<dbReference type="InterPro" id="IPR036034">
    <property type="entry name" value="PDZ_sf"/>
</dbReference>
<evidence type="ECO:0000313" key="4">
    <source>
        <dbReference type="EMBL" id="GMI02281.1"/>
    </source>
</evidence>
<organism evidence="4 5">
    <name type="scientific">Triparma verrucosa</name>
    <dbReference type="NCBI Taxonomy" id="1606542"/>
    <lineage>
        <taxon>Eukaryota</taxon>
        <taxon>Sar</taxon>
        <taxon>Stramenopiles</taxon>
        <taxon>Ochrophyta</taxon>
        <taxon>Bolidophyceae</taxon>
        <taxon>Parmales</taxon>
        <taxon>Triparmaceae</taxon>
        <taxon>Triparma</taxon>
    </lineage>
</organism>
<evidence type="ECO:0000256" key="1">
    <source>
        <dbReference type="SAM" id="Coils"/>
    </source>
</evidence>
<dbReference type="InterPro" id="IPR001478">
    <property type="entry name" value="PDZ"/>
</dbReference>
<dbReference type="GO" id="GO:0032367">
    <property type="term" value="P:intracellular cholesterol transport"/>
    <property type="evidence" value="ECO:0007669"/>
    <property type="project" value="InterPro"/>
</dbReference>
<protein>
    <recommendedName>
        <fullName evidence="3">PDZ domain-containing protein</fullName>
    </recommendedName>
</protein>
<keyword evidence="1" id="KW-0175">Coiled coil</keyword>
<comment type="caution">
    <text evidence="4">The sequence shown here is derived from an EMBL/GenBank/DDBJ whole genome shotgun (WGS) entry which is preliminary data.</text>
</comment>
<gene>
    <name evidence="4" type="ORF">TrVE_jg14129</name>
</gene>
<dbReference type="PANTHER" id="PTHR32059">
    <property type="entry name" value="RAB11-BINDING PROTEIN RELCH"/>
    <property type="match status" value="1"/>
</dbReference>
<dbReference type="Pfam" id="PF00595">
    <property type="entry name" value="PDZ"/>
    <property type="match status" value="1"/>
</dbReference>
<dbReference type="InterPro" id="IPR040362">
    <property type="entry name" value="RELCH"/>
</dbReference>
<feature type="compositionally biased region" description="Acidic residues" evidence="2">
    <location>
        <begin position="114"/>
        <end position="125"/>
    </location>
</feature>
<dbReference type="Gene3D" id="2.30.42.10">
    <property type="match status" value="1"/>
</dbReference>
<sequence length="1028" mass="111892">MSTEISDSERQTLSEGVNIMKNKGFYLTLLEFKQEMKDLGGDFILDEKVESILEEEFERLEGQEGRTDTPFATPASLHPFLASRDSKITLLQHELSIMKEDLSSMSAKESSQAVDEDEADDEAESSEPAAMNGVDLQELDSMVCDYLQSRSSYSLTYLQMKEDIKQGVNGTGKRGNNSLTKIFRHAKSQEDSLAKLAKALEEIELERGVSGGLKEENKKLKSQVEALKKKNDEANNSVTQLMQVVEDMKREKIEAETSALEDIDGEGERRHPMSKMISGTLGESLPALCGLVPQHSRLEVLLPIFKLAYMVAAEGGEKSRIVLGVILMLKRPKKKERNEVVKFLSDLRCEPKALISNVMGNLGMGIANEEIVSLLLSIFTECLGRMNEAEGVPEGLAEYLLSVSKRFNCKGKVFKWFNNNLEKFGERVIEDIVLRGLEGEREIGGGGGVAGNGKAALDEVINLSMSYLKRLEKDGGGGGFFGPLGDFVTRIFSVMSGAGTTESAMVYVVVLERIIPLVWEMAEDEVEYELAELVNGNVLNEDFEEWLGLRFMVEKVLDEALGLLLRAEGGIHAEPSSRIVEAVTENLGEEFAQAIILPKILGIMGLKVEEFVGEDHPFYDDDGDFGLLVKVLGVRNVEGESDIVGDIFESVTGYKSDDRRYDDVEVVLEFERGESLGVSLVDSKEKRECVVKDISDGGIACSAGLKVDDIIFSVAGEVVEGVEELQAAMAGAMEEGGGGVTLGVRRYDVAVGLRDSILPVLVQGVGAGLPKPAMVNLLKILTVGVNEGSAAVTFDVVVDTLSRLASSGSDNCKESLLKCLVELVEEGEEGGGGEIDDNVKLTVCNLLSISVNYFELPTVESVIVPSIIAFTRDGSIDVQYEGVSSVCKLLFMFGQGGNICDMLCECIYSWVEKDVNEFSILITESLCSVIPSSGEEVRDGFIIDSLLRLSAVVCGKALDEEDLKLKKILGKCLVECYNVFRSSMSGGGDDVVDQKLSQGLGMLGAAGVLDTKSQLVLEKMKQKTRSAS</sequence>
<dbReference type="SUPFAM" id="SSF50156">
    <property type="entry name" value="PDZ domain-like"/>
    <property type="match status" value="1"/>
</dbReference>
<accession>A0A9W7CCU5</accession>
<evidence type="ECO:0000259" key="3">
    <source>
        <dbReference type="PROSITE" id="PS50106"/>
    </source>
</evidence>